<dbReference type="Proteomes" id="UP000037088">
    <property type="component" value="Unassembled WGS sequence"/>
</dbReference>
<dbReference type="STRING" id="1560201.NG42_08405"/>
<dbReference type="SUPFAM" id="SSF140129">
    <property type="entry name" value="MxiH-like"/>
    <property type="match status" value="1"/>
</dbReference>
<evidence type="ECO:0000256" key="7">
    <source>
        <dbReference type="ARBA" id="ARBA00035658"/>
    </source>
</evidence>
<dbReference type="InterPro" id="IPR021123">
    <property type="entry name" value="T3SS_needle-like"/>
</dbReference>
<proteinExistence type="inferred from homology"/>
<comment type="subcellular location">
    <subcellularLocation>
        <location evidence="1">Cell surface</location>
    </subcellularLocation>
    <subcellularLocation>
        <location evidence="2">Secreted</location>
    </subcellularLocation>
</comment>
<comment type="caution">
    <text evidence="8">The sequence shown here is derived from an EMBL/GenBank/DDBJ whole genome shotgun (WGS) entry which is preliminary data.</text>
</comment>
<protein>
    <submittedName>
        <fullName evidence="8">Type III secretion system needle protein SsaG</fullName>
    </submittedName>
</protein>
<dbReference type="InterPro" id="IPR037203">
    <property type="entry name" value="T3SS_needle-like_sf"/>
</dbReference>
<name>A0A0L7T5N1_9GAMM</name>
<keyword evidence="4" id="KW-0964">Secreted</keyword>
<dbReference type="GO" id="GO:0009986">
    <property type="term" value="C:cell surface"/>
    <property type="evidence" value="ECO:0007669"/>
    <property type="project" value="UniProtKB-SubCell"/>
</dbReference>
<keyword evidence="5" id="KW-0653">Protein transport</keyword>
<evidence type="ECO:0000256" key="1">
    <source>
        <dbReference type="ARBA" id="ARBA00004241"/>
    </source>
</evidence>
<dbReference type="GO" id="GO:0030254">
    <property type="term" value="P:protein secretion by the type III secretion system"/>
    <property type="evidence" value="ECO:0007669"/>
    <property type="project" value="InterPro"/>
</dbReference>
<accession>A0A0L7T5N1</accession>
<evidence type="ECO:0000256" key="3">
    <source>
        <dbReference type="ARBA" id="ARBA00022448"/>
    </source>
</evidence>
<evidence type="ECO:0000256" key="4">
    <source>
        <dbReference type="ARBA" id="ARBA00022525"/>
    </source>
</evidence>
<dbReference type="RefSeq" id="WP_052898860.1">
    <property type="nucleotide sequence ID" value="NZ_JRXE01000009.1"/>
</dbReference>
<dbReference type="GO" id="GO:0005576">
    <property type="term" value="C:extracellular region"/>
    <property type="evidence" value="ECO:0007669"/>
    <property type="project" value="UniProtKB-SubCell"/>
</dbReference>
<organism evidence="8 11">
    <name type="scientific">Winslowiella iniecta</name>
    <dbReference type="NCBI Taxonomy" id="1560201"/>
    <lineage>
        <taxon>Bacteria</taxon>
        <taxon>Pseudomonadati</taxon>
        <taxon>Pseudomonadota</taxon>
        <taxon>Gammaproteobacteria</taxon>
        <taxon>Enterobacterales</taxon>
        <taxon>Erwiniaceae</taxon>
        <taxon>Winslowiella</taxon>
    </lineage>
</organism>
<evidence type="ECO:0000313" key="9">
    <source>
        <dbReference type="EMBL" id="KOC93138.1"/>
    </source>
</evidence>
<comment type="similarity">
    <text evidence="7">Belongs to the SctF family.</text>
</comment>
<evidence type="ECO:0000313" key="8">
    <source>
        <dbReference type="EMBL" id="KOC90714.1"/>
    </source>
</evidence>
<evidence type="ECO:0000313" key="10">
    <source>
        <dbReference type="Proteomes" id="UP000036851"/>
    </source>
</evidence>
<dbReference type="Proteomes" id="UP000036851">
    <property type="component" value="Unassembled WGS sequence"/>
</dbReference>
<dbReference type="InterPro" id="IPR011841">
    <property type="entry name" value="T3SS_needle_YscF"/>
</dbReference>
<evidence type="ECO:0000256" key="5">
    <source>
        <dbReference type="ARBA" id="ARBA00022927"/>
    </source>
</evidence>
<dbReference type="Pfam" id="PF09392">
    <property type="entry name" value="T3SS_needle_F"/>
    <property type="match status" value="1"/>
</dbReference>
<reference evidence="10 11" key="1">
    <citation type="journal article" date="2015" name="Int. J. Syst. Evol. Microbiol.">
        <title>Erwinia iniecta sp. nov., isolated from Russian wheat aphids (Diuraphis noxia).</title>
        <authorList>
            <person name="Campillo T."/>
            <person name="Luna E."/>
            <person name="Portier P."/>
            <person name="Fischer-Le Saux M."/>
            <person name="Lapitan N."/>
            <person name="Tisserat N.A."/>
            <person name="Leach J.E."/>
        </authorList>
    </citation>
    <scope>NUCLEOTIDE SEQUENCE [LARGE SCALE GENOMIC DNA]</scope>
    <source>
        <strain evidence="8 11">B120</strain>
        <strain evidence="9 10">B149</strain>
    </source>
</reference>
<evidence type="ECO:0000256" key="2">
    <source>
        <dbReference type="ARBA" id="ARBA00004613"/>
    </source>
</evidence>
<dbReference type="NCBIfam" id="TIGR02105">
    <property type="entry name" value="III_needle"/>
    <property type="match status" value="1"/>
</dbReference>
<gene>
    <name evidence="8" type="ORF">NG42_08405</name>
    <name evidence="9" type="ORF">NG43_12260</name>
</gene>
<dbReference type="GO" id="GO:0030257">
    <property type="term" value="C:type III protein secretion system complex"/>
    <property type="evidence" value="ECO:0007669"/>
    <property type="project" value="InterPro"/>
</dbReference>
<evidence type="ECO:0000313" key="11">
    <source>
        <dbReference type="Proteomes" id="UP000037088"/>
    </source>
</evidence>
<evidence type="ECO:0000256" key="6">
    <source>
        <dbReference type="ARBA" id="ARBA00023026"/>
    </source>
</evidence>
<dbReference type="PATRIC" id="fig|1560201.3.peg.1787"/>
<keyword evidence="3" id="KW-0813">Transport</keyword>
<dbReference type="OrthoDB" id="6428648at2"/>
<dbReference type="Gene3D" id="1.20.58.90">
    <property type="match status" value="1"/>
</dbReference>
<keyword evidence="11" id="KW-1185">Reference proteome</keyword>
<dbReference type="AlphaFoldDB" id="A0A0L7T5N1"/>
<sequence length="71" mass="7839">MDIEAITNQLSQLVDKAGNEVQSKVTAADFNDPAKMLQAQFAIQQYSTFVSYESAIMRAVKDMLAGIIQKI</sequence>
<dbReference type="EMBL" id="JRXF01000017">
    <property type="protein sequence ID" value="KOC93138.1"/>
    <property type="molecule type" value="Genomic_DNA"/>
</dbReference>
<dbReference type="EMBL" id="JRXE01000009">
    <property type="protein sequence ID" value="KOC90714.1"/>
    <property type="molecule type" value="Genomic_DNA"/>
</dbReference>
<keyword evidence="6" id="KW-0843">Virulence</keyword>